<accession>A0A558B3Q6</accession>
<dbReference type="AlphaFoldDB" id="A0A558B3Q6"/>
<dbReference type="GO" id="GO:0051604">
    <property type="term" value="P:protein maturation"/>
    <property type="evidence" value="ECO:0007669"/>
    <property type="project" value="TreeGrafter"/>
</dbReference>
<feature type="domain" description="Carbamoyltransferase Kae1-like" evidence="1">
    <location>
        <begin position="1"/>
        <end position="69"/>
    </location>
</feature>
<dbReference type="Gene3D" id="3.30.420.40">
    <property type="match status" value="1"/>
</dbReference>
<feature type="non-terminal residue" evidence="2">
    <location>
        <position position="1"/>
    </location>
</feature>
<keyword evidence="2" id="KW-0808">Transferase</keyword>
<dbReference type="InterPro" id="IPR051060">
    <property type="entry name" value="Carbamoyltrans_HypF-like"/>
</dbReference>
<proteinExistence type="predicted"/>
<dbReference type="PANTHER" id="PTHR42959">
    <property type="entry name" value="CARBAMOYLTRANSFERASE"/>
    <property type="match status" value="1"/>
</dbReference>
<evidence type="ECO:0000313" key="3">
    <source>
        <dbReference type="Proteomes" id="UP000320011"/>
    </source>
</evidence>
<dbReference type="GO" id="GO:0016743">
    <property type="term" value="F:carboxyl- or carbamoyltransferase activity"/>
    <property type="evidence" value="ECO:0007669"/>
    <property type="project" value="TreeGrafter"/>
</dbReference>
<organism evidence="2 3">
    <name type="scientific">Amycolatopsis rhizosphaerae</name>
    <dbReference type="NCBI Taxonomy" id="2053003"/>
    <lineage>
        <taxon>Bacteria</taxon>
        <taxon>Bacillati</taxon>
        <taxon>Actinomycetota</taxon>
        <taxon>Actinomycetes</taxon>
        <taxon>Pseudonocardiales</taxon>
        <taxon>Pseudonocardiaceae</taxon>
        <taxon>Amycolatopsis</taxon>
    </lineage>
</organism>
<comment type="caution">
    <text evidence="2">The sequence shown here is derived from an EMBL/GenBank/DDBJ whole genome shotgun (WGS) entry which is preliminary data.</text>
</comment>
<reference evidence="2 3" key="1">
    <citation type="submission" date="2019-07" db="EMBL/GenBank/DDBJ databases">
        <authorList>
            <person name="Duangmal K."/>
            <person name="Teo W.F.A."/>
        </authorList>
    </citation>
    <scope>NUCLEOTIDE SEQUENCE [LARGE SCALE GENOMIC DNA]</scope>
    <source>
        <strain evidence="2 3">TBRC 6029</strain>
    </source>
</reference>
<dbReference type="GO" id="GO:0008270">
    <property type="term" value="F:zinc ion binding"/>
    <property type="evidence" value="ECO:0007669"/>
    <property type="project" value="TreeGrafter"/>
</dbReference>
<evidence type="ECO:0000313" key="2">
    <source>
        <dbReference type="EMBL" id="TVT31150.1"/>
    </source>
</evidence>
<dbReference type="Pfam" id="PF22521">
    <property type="entry name" value="HypF_C_2"/>
    <property type="match status" value="1"/>
</dbReference>
<protein>
    <submittedName>
        <fullName evidence="2">Carbamoyltransferase HypF</fullName>
    </submittedName>
</protein>
<sequence>FHRGVVRLITEACQALRETTGVGTVALSGGVFQNLLLLRGSVDTLTEAGFRVLTHSRVPCNDGGLSLGQAVIAAHHEPQPQG</sequence>
<reference evidence="2 3" key="2">
    <citation type="submission" date="2019-08" db="EMBL/GenBank/DDBJ databases">
        <title>Amycolatopsis acidicola sp. nov., isolated from peat swamp forest soil.</title>
        <authorList>
            <person name="Srisuk N."/>
        </authorList>
    </citation>
    <scope>NUCLEOTIDE SEQUENCE [LARGE SCALE GENOMIC DNA]</scope>
    <source>
        <strain evidence="2 3">TBRC 6029</strain>
    </source>
</reference>
<dbReference type="PANTHER" id="PTHR42959:SF1">
    <property type="entry name" value="CARBAMOYLTRANSFERASE HYPF"/>
    <property type="match status" value="1"/>
</dbReference>
<dbReference type="Proteomes" id="UP000320011">
    <property type="component" value="Unassembled WGS sequence"/>
</dbReference>
<name>A0A558B3Q6_9PSEU</name>
<dbReference type="InterPro" id="IPR055128">
    <property type="entry name" value="HypF_C_2"/>
</dbReference>
<keyword evidence="3" id="KW-1185">Reference proteome</keyword>
<dbReference type="EMBL" id="VJWX01000397">
    <property type="protein sequence ID" value="TVT31150.1"/>
    <property type="molecule type" value="Genomic_DNA"/>
</dbReference>
<evidence type="ECO:0000259" key="1">
    <source>
        <dbReference type="Pfam" id="PF22521"/>
    </source>
</evidence>
<gene>
    <name evidence="2" type="ORF">FNH05_28600</name>
</gene>